<dbReference type="CDD" id="cd03039">
    <property type="entry name" value="GST_N_Sigma_like"/>
    <property type="match status" value="1"/>
</dbReference>
<name>A0A183F389_HELPZ</name>
<dbReference type="InterPro" id="IPR050213">
    <property type="entry name" value="GST_superfamily"/>
</dbReference>
<dbReference type="InterPro" id="IPR036249">
    <property type="entry name" value="Thioredoxin-like_sf"/>
</dbReference>
<dbReference type="PANTHER" id="PTHR11571">
    <property type="entry name" value="GLUTATHIONE S-TRANSFERASE"/>
    <property type="match status" value="1"/>
</dbReference>
<reference evidence="8 9" key="1">
    <citation type="submission" date="2018-11" db="EMBL/GenBank/DDBJ databases">
        <authorList>
            <consortium name="Pathogen Informatics"/>
        </authorList>
    </citation>
    <scope>NUCLEOTIDE SEQUENCE [LARGE SCALE GENOMIC DNA]</scope>
</reference>
<evidence type="ECO:0000313" key="9">
    <source>
        <dbReference type="Proteomes" id="UP000050761"/>
    </source>
</evidence>
<dbReference type="SUPFAM" id="SSF52833">
    <property type="entry name" value="Thioredoxin-like"/>
    <property type="match status" value="1"/>
</dbReference>
<dbReference type="WBParaSite" id="HPBE_0000063101-mRNA-1">
    <property type="protein sequence ID" value="HPBE_0000063101-mRNA-1"/>
    <property type="gene ID" value="HPBE_0000063101"/>
</dbReference>
<evidence type="ECO:0000256" key="4">
    <source>
        <dbReference type="ARBA" id="ARBA00047960"/>
    </source>
</evidence>
<evidence type="ECO:0000259" key="6">
    <source>
        <dbReference type="PROSITE" id="PS50404"/>
    </source>
</evidence>
<feature type="domain" description="GST N-terminal" evidence="6">
    <location>
        <begin position="2"/>
        <end position="79"/>
    </location>
</feature>
<evidence type="ECO:0000313" key="10">
    <source>
        <dbReference type="WBParaSite" id="HPBE_0000063101-mRNA-1"/>
    </source>
</evidence>
<evidence type="ECO:0000313" key="8">
    <source>
        <dbReference type="EMBL" id="VDO19014.1"/>
    </source>
</evidence>
<dbReference type="InterPro" id="IPR036282">
    <property type="entry name" value="Glutathione-S-Trfase_C_sf"/>
</dbReference>
<evidence type="ECO:0000259" key="7">
    <source>
        <dbReference type="PROSITE" id="PS50405"/>
    </source>
</evidence>
<dbReference type="FunFam" id="1.20.1050.10:FF:000031">
    <property type="entry name" value="Glutathione S-Transferase"/>
    <property type="match status" value="1"/>
</dbReference>
<dbReference type="InterPro" id="IPR004045">
    <property type="entry name" value="Glutathione_S-Trfase_N"/>
</dbReference>
<evidence type="ECO:0000256" key="5">
    <source>
        <dbReference type="ARBA" id="ARBA00078118"/>
    </source>
</evidence>
<dbReference type="Proteomes" id="UP000050761">
    <property type="component" value="Unassembled WGS sequence"/>
</dbReference>
<comment type="catalytic activity">
    <reaction evidence="4">
        <text>RX + glutathione = an S-substituted glutathione + a halide anion + H(+)</text>
        <dbReference type="Rhea" id="RHEA:16437"/>
        <dbReference type="ChEBI" id="CHEBI:15378"/>
        <dbReference type="ChEBI" id="CHEBI:16042"/>
        <dbReference type="ChEBI" id="CHEBI:17792"/>
        <dbReference type="ChEBI" id="CHEBI:57925"/>
        <dbReference type="ChEBI" id="CHEBI:90779"/>
        <dbReference type="EC" id="2.5.1.18"/>
    </reaction>
</comment>
<dbReference type="GO" id="GO:0006749">
    <property type="term" value="P:glutathione metabolic process"/>
    <property type="evidence" value="ECO:0007669"/>
    <property type="project" value="TreeGrafter"/>
</dbReference>
<evidence type="ECO:0000256" key="3">
    <source>
        <dbReference type="ARBA" id="ARBA00038317"/>
    </source>
</evidence>
<gene>
    <name evidence="8" type="ORF">HPBE_LOCUS632</name>
</gene>
<dbReference type="SFLD" id="SFLDS00019">
    <property type="entry name" value="Glutathione_Transferase_(cytos"/>
    <property type="match status" value="1"/>
</dbReference>
<evidence type="ECO:0000256" key="2">
    <source>
        <dbReference type="ARBA" id="ARBA00022679"/>
    </source>
</evidence>
<protein>
    <recommendedName>
        <fullName evidence="1">glutathione transferase</fullName>
        <ecNumber evidence="1">2.5.1.18</ecNumber>
    </recommendedName>
    <alternativeName>
        <fullName evidence="5">GST class-sigma</fullName>
    </alternativeName>
</protein>
<sequence length="205" mass="23537">MVHYKLTYFNGRGPAEIIRQIFVVAGQDFEDVRLTFEEWPKHKAEMPFGQMPVLEIDGKQLAQSHAIGRYLARKFGYAGKSEFDEAVVDSIMDQTKDFFMEIRPYFRTLLGFEKGDLDALMKDVVLPARDKFFPLITKFLKNNKSGFLVGDSLTWADLYVAGLTDLASIAPTLYDGFPELKAHSEKVRSIPELKKWLETRPQTKF</sequence>
<dbReference type="Gene3D" id="1.20.1050.10">
    <property type="match status" value="1"/>
</dbReference>
<dbReference type="Gene3D" id="3.40.30.10">
    <property type="entry name" value="Glutaredoxin"/>
    <property type="match status" value="1"/>
</dbReference>
<dbReference type="EC" id="2.5.1.18" evidence="1"/>
<dbReference type="SFLD" id="SFLDG01205">
    <property type="entry name" value="AMPS.1"/>
    <property type="match status" value="1"/>
</dbReference>
<dbReference type="FunFam" id="3.40.30.10:FF:000258">
    <property type="entry name" value="Glutathione S-transferase"/>
    <property type="match status" value="1"/>
</dbReference>
<dbReference type="SFLD" id="SFLDG00363">
    <property type="entry name" value="AMPS_(cytGST):_Alpha-__Mu-__Pi"/>
    <property type="match status" value="1"/>
</dbReference>
<dbReference type="InterPro" id="IPR004046">
    <property type="entry name" value="GST_C"/>
</dbReference>
<evidence type="ECO:0000256" key="1">
    <source>
        <dbReference type="ARBA" id="ARBA00012452"/>
    </source>
</evidence>
<dbReference type="CDD" id="cd03192">
    <property type="entry name" value="GST_C_Sigma_like"/>
    <property type="match status" value="1"/>
</dbReference>
<organism evidence="9 10">
    <name type="scientific">Heligmosomoides polygyrus</name>
    <name type="common">Parasitic roundworm</name>
    <dbReference type="NCBI Taxonomy" id="6339"/>
    <lineage>
        <taxon>Eukaryota</taxon>
        <taxon>Metazoa</taxon>
        <taxon>Ecdysozoa</taxon>
        <taxon>Nematoda</taxon>
        <taxon>Chromadorea</taxon>
        <taxon>Rhabditida</taxon>
        <taxon>Rhabditina</taxon>
        <taxon>Rhabditomorpha</taxon>
        <taxon>Strongyloidea</taxon>
        <taxon>Heligmosomidae</taxon>
        <taxon>Heligmosomoides</taxon>
    </lineage>
</organism>
<dbReference type="PROSITE" id="PS50405">
    <property type="entry name" value="GST_CTER"/>
    <property type="match status" value="1"/>
</dbReference>
<dbReference type="InterPro" id="IPR010987">
    <property type="entry name" value="Glutathione-S-Trfase_C-like"/>
</dbReference>
<dbReference type="Pfam" id="PF02798">
    <property type="entry name" value="GST_N"/>
    <property type="match status" value="1"/>
</dbReference>
<feature type="domain" description="GST C-terminal" evidence="7">
    <location>
        <begin position="81"/>
        <end position="205"/>
    </location>
</feature>
<dbReference type="OrthoDB" id="414243at2759"/>
<keyword evidence="9" id="KW-1185">Reference proteome</keyword>
<comment type="similarity">
    <text evidence="3">Belongs to the GST superfamily. Sigma family.</text>
</comment>
<dbReference type="EMBL" id="UZAH01000488">
    <property type="protein sequence ID" value="VDO19014.1"/>
    <property type="molecule type" value="Genomic_DNA"/>
</dbReference>
<dbReference type="GO" id="GO:0005737">
    <property type="term" value="C:cytoplasm"/>
    <property type="evidence" value="ECO:0007669"/>
    <property type="project" value="UniProtKB-ARBA"/>
</dbReference>
<dbReference type="GO" id="GO:0004364">
    <property type="term" value="F:glutathione transferase activity"/>
    <property type="evidence" value="ECO:0007669"/>
    <property type="project" value="UniProtKB-EC"/>
</dbReference>
<dbReference type="SUPFAM" id="SSF47616">
    <property type="entry name" value="GST C-terminal domain-like"/>
    <property type="match status" value="1"/>
</dbReference>
<accession>A0A3P7U3P2</accession>
<dbReference type="InterPro" id="IPR040079">
    <property type="entry name" value="Glutathione_S-Trfase"/>
</dbReference>
<dbReference type="Pfam" id="PF14497">
    <property type="entry name" value="GST_C_3"/>
    <property type="match status" value="1"/>
</dbReference>
<dbReference type="PROSITE" id="PS50404">
    <property type="entry name" value="GST_NTER"/>
    <property type="match status" value="1"/>
</dbReference>
<keyword evidence="2" id="KW-0808">Transferase</keyword>
<dbReference type="AlphaFoldDB" id="A0A183F389"/>
<dbReference type="PANTHER" id="PTHR11571:SF256">
    <property type="entry name" value="GST C-TERMINAL DOMAIN-CONTAINING PROTEIN-RELATED"/>
    <property type="match status" value="1"/>
</dbReference>
<proteinExistence type="inferred from homology"/>
<accession>A0A183F389</accession>
<reference evidence="10" key="2">
    <citation type="submission" date="2019-09" db="UniProtKB">
        <authorList>
            <consortium name="WormBaseParasite"/>
        </authorList>
    </citation>
    <scope>IDENTIFICATION</scope>
</reference>